<keyword evidence="4" id="KW-1185">Reference proteome</keyword>
<dbReference type="AlphaFoldDB" id="A0A3P3W7U2"/>
<evidence type="ECO:0000313" key="4">
    <source>
        <dbReference type="Proteomes" id="UP000275719"/>
    </source>
</evidence>
<dbReference type="OrthoDB" id="1281257at2"/>
<evidence type="ECO:0000256" key="2">
    <source>
        <dbReference type="SAM" id="SignalP"/>
    </source>
</evidence>
<feature type="signal peptide" evidence="2">
    <location>
        <begin position="1"/>
        <end position="18"/>
    </location>
</feature>
<evidence type="ECO:0000313" key="3">
    <source>
        <dbReference type="EMBL" id="RRJ91232.1"/>
    </source>
</evidence>
<protein>
    <submittedName>
        <fullName evidence="3">Gliding motility-associated C-terminal domain-containing protein</fullName>
    </submittedName>
</protein>
<dbReference type="EMBL" id="RQVQ01000012">
    <property type="protein sequence ID" value="RRJ91232.1"/>
    <property type="molecule type" value="Genomic_DNA"/>
</dbReference>
<accession>A0A3P3W7U2</accession>
<dbReference type="RefSeq" id="WP_125018672.1">
    <property type="nucleotide sequence ID" value="NZ_RQVQ01000012.1"/>
</dbReference>
<dbReference type="Gene3D" id="2.60.120.260">
    <property type="entry name" value="Galactose-binding domain-like"/>
    <property type="match status" value="1"/>
</dbReference>
<feature type="chain" id="PRO_5018129383" evidence="2">
    <location>
        <begin position="19"/>
        <end position="590"/>
    </location>
</feature>
<dbReference type="InterPro" id="IPR014755">
    <property type="entry name" value="Cu-Rt/internalin_Ig-like"/>
</dbReference>
<dbReference type="Pfam" id="PF13585">
    <property type="entry name" value="CHU_C"/>
    <property type="match status" value="1"/>
</dbReference>
<proteinExistence type="predicted"/>
<sequence length="590" mass="66324">MKKLLLLISMFVLNQTNAQQNLVLNPSFENMSGVLNCSFYGGQILPVLNWSSGNTATTDFYSSTLAISCQMHPLNPITAFQQPRTGNNYMAFTNGLGESNYREYVRGRLSQALVVGTIYNIEFYVCLTNYANTGMNNIGLAFINNTEPIFPIITTIPLVPDVNYSGSPITDRDNWTLLSFQYTATTPNLNAFIIGNFFESADTNHQVIDNEGYLEAYYIIDDVSISEAVLVFDIEELICQGDDLILPTTSQDGFVGTWSPAPNNQETTTYTFTPNQVGLPNYEITIVVKPVVIPEFDDFGPYCDEVPNITALPTISNNDIEGTWSPIFNPNQTTTYTFTPNDTKCVETITKKIIVDKNPTFDVIEPFCEIDLNFSLPSISTNGISGTWSPDFDPYNSLTYTFTRDSGDCMQETTLDVVVHPQLKFELFSYCNDDEFFVEIITNNFSFTEITNIQWLINNSSISETDSKINLSDYSNLLQEINTIEIIFTDSNDCLHTKEIQVLGKNFCKIQKGISPNGDGLNEYLDLVSFGGVDLKIFNRYGSVVYEKSNYKNEWHGQTNSGKNLPTGTYFYQIQTNIGEQFTGYIHLTY</sequence>
<gene>
    <name evidence="3" type="ORF">EG240_06930</name>
</gene>
<dbReference type="InterPro" id="IPR026341">
    <property type="entry name" value="T9SS_type_B"/>
</dbReference>
<comment type="caution">
    <text evidence="3">The sequence shown here is derived from an EMBL/GenBank/DDBJ whole genome shotgun (WGS) entry which is preliminary data.</text>
</comment>
<dbReference type="Gene3D" id="2.60.40.4070">
    <property type="match status" value="1"/>
</dbReference>
<organism evidence="3 4">
    <name type="scientific">Paenimyroides tangerinum</name>
    <dbReference type="NCBI Taxonomy" id="2488728"/>
    <lineage>
        <taxon>Bacteria</taxon>
        <taxon>Pseudomonadati</taxon>
        <taxon>Bacteroidota</taxon>
        <taxon>Flavobacteriia</taxon>
        <taxon>Flavobacteriales</taxon>
        <taxon>Flavobacteriaceae</taxon>
        <taxon>Paenimyroides</taxon>
    </lineage>
</organism>
<name>A0A3P3W7U2_9FLAO</name>
<dbReference type="Proteomes" id="UP000275719">
    <property type="component" value="Unassembled WGS sequence"/>
</dbReference>
<keyword evidence="1 2" id="KW-0732">Signal</keyword>
<dbReference type="NCBIfam" id="TIGR04131">
    <property type="entry name" value="Bac_Flav_CTERM"/>
    <property type="match status" value="1"/>
</dbReference>
<evidence type="ECO:0000256" key="1">
    <source>
        <dbReference type="ARBA" id="ARBA00022729"/>
    </source>
</evidence>
<reference evidence="3 4" key="1">
    <citation type="submission" date="2018-11" db="EMBL/GenBank/DDBJ databases">
        <title>Flavobacterium sp. nov., YIM 102701-2 draft genome.</title>
        <authorList>
            <person name="Li G."/>
            <person name="Jiang Y."/>
        </authorList>
    </citation>
    <scope>NUCLEOTIDE SEQUENCE [LARGE SCALE GENOMIC DNA]</scope>
    <source>
        <strain evidence="3 4">YIM 102701-2</strain>
    </source>
</reference>
<dbReference type="Gene3D" id="2.60.40.1220">
    <property type="match status" value="2"/>
</dbReference>